<accession>A0A433DN12</accession>
<organism evidence="2 3">
    <name type="scientific">Jimgerdemannia flammicorona</name>
    <dbReference type="NCBI Taxonomy" id="994334"/>
    <lineage>
        <taxon>Eukaryota</taxon>
        <taxon>Fungi</taxon>
        <taxon>Fungi incertae sedis</taxon>
        <taxon>Mucoromycota</taxon>
        <taxon>Mucoromycotina</taxon>
        <taxon>Endogonomycetes</taxon>
        <taxon>Endogonales</taxon>
        <taxon>Endogonaceae</taxon>
        <taxon>Jimgerdemannia</taxon>
    </lineage>
</organism>
<gene>
    <name evidence="2" type="ORF">BC936DRAFT_149526</name>
</gene>
<evidence type="ECO:0000313" key="3">
    <source>
        <dbReference type="Proteomes" id="UP000268093"/>
    </source>
</evidence>
<reference evidence="2 3" key="1">
    <citation type="journal article" date="2018" name="New Phytol.">
        <title>Phylogenomics of Endogonaceae and evolution of mycorrhizas within Mucoromycota.</title>
        <authorList>
            <person name="Chang Y."/>
            <person name="Desiro A."/>
            <person name="Na H."/>
            <person name="Sandor L."/>
            <person name="Lipzen A."/>
            <person name="Clum A."/>
            <person name="Barry K."/>
            <person name="Grigoriev I.V."/>
            <person name="Martin F.M."/>
            <person name="Stajich J.E."/>
            <person name="Smith M.E."/>
            <person name="Bonito G."/>
            <person name="Spatafora J.W."/>
        </authorList>
    </citation>
    <scope>NUCLEOTIDE SEQUENCE [LARGE SCALE GENOMIC DNA]</scope>
    <source>
        <strain evidence="2 3">GMNB39</strain>
    </source>
</reference>
<name>A0A433DN12_9FUNG</name>
<sequence length="163" mass="18143">MKFSSPLGIRYQKSIKVPFQHPIIPQLRAATNPPVRPDKDNNTLIHIDAVPKMARTIASSIAVNGTPCQQLRQQQTVHFFSNHNRENLQGVGVDAKPPNDRRKDVGSRPQDLQVDAQIPGEDHSPKLADAEHLRGVAKTDWNAIRLSNDFKVEGSLASINLEF</sequence>
<evidence type="ECO:0000256" key="1">
    <source>
        <dbReference type="SAM" id="MobiDB-lite"/>
    </source>
</evidence>
<feature type="compositionally biased region" description="Basic and acidic residues" evidence="1">
    <location>
        <begin position="97"/>
        <end position="106"/>
    </location>
</feature>
<dbReference type="EMBL" id="RBNI01000090">
    <property type="protein sequence ID" value="RUP52270.1"/>
    <property type="molecule type" value="Genomic_DNA"/>
</dbReference>
<evidence type="ECO:0000313" key="2">
    <source>
        <dbReference type="EMBL" id="RUP52270.1"/>
    </source>
</evidence>
<feature type="region of interest" description="Disordered" evidence="1">
    <location>
        <begin position="88"/>
        <end position="125"/>
    </location>
</feature>
<proteinExistence type="predicted"/>
<comment type="caution">
    <text evidence="2">The sequence shown here is derived from an EMBL/GenBank/DDBJ whole genome shotgun (WGS) entry which is preliminary data.</text>
</comment>
<keyword evidence="3" id="KW-1185">Reference proteome</keyword>
<dbReference type="Proteomes" id="UP000268093">
    <property type="component" value="Unassembled WGS sequence"/>
</dbReference>
<dbReference type="AlphaFoldDB" id="A0A433DN12"/>
<protein>
    <submittedName>
        <fullName evidence="2">Uncharacterized protein</fullName>
    </submittedName>
</protein>